<dbReference type="OrthoDB" id="5800476at2759"/>
<dbReference type="CDD" id="cd14016">
    <property type="entry name" value="STKc_CK1"/>
    <property type="match status" value="1"/>
</dbReference>
<dbReference type="EMBL" id="KL648458">
    <property type="protein sequence ID" value="KEY70190.1"/>
    <property type="molecule type" value="Genomic_DNA"/>
</dbReference>
<dbReference type="AlphaFoldDB" id="A0A084AY11"/>
<evidence type="ECO:0000259" key="2">
    <source>
        <dbReference type="PROSITE" id="PS50011"/>
    </source>
</evidence>
<dbReference type="SMART" id="SM00220">
    <property type="entry name" value="S_TKc"/>
    <property type="match status" value="1"/>
</dbReference>
<dbReference type="InterPro" id="IPR000719">
    <property type="entry name" value="Prot_kinase_dom"/>
</dbReference>
<gene>
    <name evidence="3" type="ORF">S7711_03411</name>
</gene>
<dbReference type="Gene3D" id="1.10.510.10">
    <property type="entry name" value="Transferase(Phosphotransferase) domain 1"/>
    <property type="match status" value="1"/>
</dbReference>
<dbReference type="GO" id="GO:0005524">
    <property type="term" value="F:ATP binding"/>
    <property type="evidence" value="ECO:0007669"/>
    <property type="project" value="InterPro"/>
</dbReference>
<keyword evidence="4" id="KW-1185">Reference proteome</keyword>
<protein>
    <recommendedName>
        <fullName evidence="1">non-specific serine/threonine protein kinase</fullName>
        <ecNumber evidence="1">2.7.11.1</ecNumber>
    </recommendedName>
</protein>
<dbReference type="PANTHER" id="PTHR11909">
    <property type="entry name" value="CASEIN KINASE-RELATED"/>
    <property type="match status" value="1"/>
</dbReference>
<name>A0A084AY11_STACB</name>
<reference evidence="3 4" key="1">
    <citation type="journal article" date="2014" name="BMC Genomics">
        <title>Comparative genome sequencing reveals chemotype-specific gene clusters in the toxigenic black mold Stachybotrys.</title>
        <authorList>
            <person name="Semeiks J."/>
            <person name="Borek D."/>
            <person name="Otwinowski Z."/>
            <person name="Grishin N.V."/>
        </authorList>
    </citation>
    <scope>NUCLEOTIDE SEQUENCE [LARGE SCALE GENOMIC DNA]</scope>
    <source>
        <strain evidence="4">CBS 109288 / IBT 7711</strain>
    </source>
</reference>
<sequence length="281" mass="32060">MGPIDIKSNEEIAIKFELCQDGPWMFQNEVEILKDLSGCVGVPRLLWEGQLCRYYIKSIEALGPSLEDLLDYCRPAFTLKTVLLVADQAICRLRSLHNKGYIHRDVKPSNFTMGVGRNGNKLYIIDFGLTVDYSLTKQAHKRRGDCPFEGTVEFASLNSQDQREQGCGDDLESLGYTLLYLARGSLPWQYTEAGNKTESFDLIRKRKMAISVEALCEGLPGAFVTYINYTRSLLFGEKPDYAYLRRLFRRAFISKGFKHDFVFDWTEKRFHEVAGLSPSMG</sequence>
<evidence type="ECO:0000256" key="1">
    <source>
        <dbReference type="ARBA" id="ARBA00012513"/>
    </source>
</evidence>
<proteinExistence type="predicted"/>
<feature type="domain" description="Protein kinase" evidence="2">
    <location>
        <begin position="1"/>
        <end position="262"/>
    </location>
</feature>
<dbReference type="InterPro" id="IPR011009">
    <property type="entry name" value="Kinase-like_dom_sf"/>
</dbReference>
<evidence type="ECO:0000313" key="4">
    <source>
        <dbReference type="Proteomes" id="UP000028045"/>
    </source>
</evidence>
<accession>A0A084AY11</accession>
<dbReference type="GO" id="GO:0004674">
    <property type="term" value="F:protein serine/threonine kinase activity"/>
    <property type="evidence" value="ECO:0007669"/>
    <property type="project" value="UniProtKB-EC"/>
</dbReference>
<organism evidence="3 4">
    <name type="scientific">Stachybotrys chartarum (strain CBS 109288 / IBT 7711)</name>
    <name type="common">Toxic black mold</name>
    <name type="synonym">Stilbospora chartarum</name>
    <dbReference type="NCBI Taxonomy" id="1280523"/>
    <lineage>
        <taxon>Eukaryota</taxon>
        <taxon>Fungi</taxon>
        <taxon>Dikarya</taxon>
        <taxon>Ascomycota</taxon>
        <taxon>Pezizomycotina</taxon>
        <taxon>Sordariomycetes</taxon>
        <taxon>Hypocreomycetidae</taxon>
        <taxon>Hypocreales</taxon>
        <taxon>Stachybotryaceae</taxon>
        <taxon>Stachybotrys</taxon>
    </lineage>
</organism>
<dbReference type="InterPro" id="IPR008271">
    <property type="entry name" value="Ser/Thr_kinase_AS"/>
</dbReference>
<dbReference type="InterPro" id="IPR050235">
    <property type="entry name" value="CK1_Ser-Thr_kinase"/>
</dbReference>
<dbReference type="PROSITE" id="PS00108">
    <property type="entry name" value="PROTEIN_KINASE_ST"/>
    <property type="match status" value="1"/>
</dbReference>
<dbReference type="SUPFAM" id="SSF56112">
    <property type="entry name" value="Protein kinase-like (PK-like)"/>
    <property type="match status" value="1"/>
</dbReference>
<dbReference type="HOGENOM" id="CLU_019279_2_0_1"/>
<dbReference type="PROSITE" id="PS50011">
    <property type="entry name" value="PROTEIN_KINASE_DOM"/>
    <property type="match status" value="1"/>
</dbReference>
<dbReference type="EC" id="2.7.11.1" evidence="1"/>
<dbReference type="Proteomes" id="UP000028045">
    <property type="component" value="Unassembled WGS sequence"/>
</dbReference>
<dbReference type="Pfam" id="PF00069">
    <property type="entry name" value="Pkinase"/>
    <property type="match status" value="1"/>
</dbReference>
<evidence type="ECO:0000313" key="3">
    <source>
        <dbReference type="EMBL" id="KEY70190.1"/>
    </source>
</evidence>